<proteinExistence type="predicted"/>
<dbReference type="OrthoDB" id="887860at2759"/>
<evidence type="ECO:0000313" key="2">
    <source>
        <dbReference type="EMBL" id="CAA0836198.1"/>
    </source>
</evidence>
<name>A0A9N7NJ08_STRHE</name>
<protein>
    <submittedName>
        <fullName evidence="2">Uncharacterized protein</fullName>
    </submittedName>
</protein>
<accession>A0A9N7NJ08</accession>
<dbReference type="PANTHER" id="PTHR48196">
    <property type="entry name" value="DUF630 DOMAIN-CONTAINING PROTEIN"/>
    <property type="match status" value="1"/>
</dbReference>
<dbReference type="PANTHER" id="PTHR48196:SF1">
    <property type="entry name" value="DUF630 DOMAIN-CONTAINING PROTEIN"/>
    <property type="match status" value="1"/>
</dbReference>
<organism evidence="2 3">
    <name type="scientific">Striga hermonthica</name>
    <name type="common">Purple witchweed</name>
    <name type="synonym">Buchnera hermonthica</name>
    <dbReference type="NCBI Taxonomy" id="68872"/>
    <lineage>
        <taxon>Eukaryota</taxon>
        <taxon>Viridiplantae</taxon>
        <taxon>Streptophyta</taxon>
        <taxon>Embryophyta</taxon>
        <taxon>Tracheophyta</taxon>
        <taxon>Spermatophyta</taxon>
        <taxon>Magnoliopsida</taxon>
        <taxon>eudicotyledons</taxon>
        <taxon>Gunneridae</taxon>
        <taxon>Pentapetalae</taxon>
        <taxon>asterids</taxon>
        <taxon>lamiids</taxon>
        <taxon>Lamiales</taxon>
        <taxon>Orobanchaceae</taxon>
        <taxon>Buchnereae</taxon>
        <taxon>Striga</taxon>
    </lineage>
</organism>
<sequence>MEKTKDTVKCMFGDEQSTLLDRYERLSFEVQLKKAMLGRSLSEPVAARFPPPPKRETKTGLRGLRPGFSKAVKKLLSPMFGGGKRASKSVGHNNPKDPMFWKRFSRSLRV</sequence>
<keyword evidence="3" id="KW-1185">Reference proteome</keyword>
<gene>
    <name evidence="2" type="ORF">SHERM_03309</name>
</gene>
<dbReference type="Proteomes" id="UP001153555">
    <property type="component" value="Unassembled WGS sequence"/>
</dbReference>
<dbReference type="AlphaFoldDB" id="A0A9N7NJ08"/>
<evidence type="ECO:0000313" key="3">
    <source>
        <dbReference type="Proteomes" id="UP001153555"/>
    </source>
</evidence>
<comment type="caution">
    <text evidence="2">The sequence shown here is derived from an EMBL/GenBank/DDBJ whole genome shotgun (WGS) entry which is preliminary data.</text>
</comment>
<evidence type="ECO:0000256" key="1">
    <source>
        <dbReference type="SAM" id="MobiDB-lite"/>
    </source>
</evidence>
<feature type="region of interest" description="Disordered" evidence="1">
    <location>
        <begin position="44"/>
        <end position="64"/>
    </location>
</feature>
<dbReference type="EMBL" id="CACSLK010030184">
    <property type="protein sequence ID" value="CAA0836198.1"/>
    <property type="molecule type" value="Genomic_DNA"/>
</dbReference>
<reference evidence="2" key="1">
    <citation type="submission" date="2019-12" db="EMBL/GenBank/DDBJ databases">
        <authorList>
            <person name="Scholes J."/>
        </authorList>
    </citation>
    <scope>NUCLEOTIDE SEQUENCE</scope>
</reference>